<dbReference type="Pfam" id="PF26286">
    <property type="entry name" value="UBA_10"/>
    <property type="match status" value="1"/>
</dbReference>
<accession>A0A9P7YM18</accession>
<gene>
    <name evidence="3" type="ORF">BJ875DRAFT_457347</name>
</gene>
<sequence length="536" mass="58114">MKDIEDLPTRLIDEYSKTIDSSTLLAILSDFNISNPEELGLARQTLDILKDAVPDEEVSVFDASGASAPELLIEGSIDATENESRSGSAPTWTSQNSQTDATSLELGMSLLDLEGLDFAAHTAPSSQDELPEKSYTSELDGLDILEKERALIGIFPILKPFDVQWTLKKYKGDASLAIDELMTQSFLEETGSRYKGIEAFAESEIPAKPRKGKGKKKKTRVATAINGGPVLEPPIQNKWSIAKEDIQFIVFTTGMSEKQAGSLYHNNNASLKATIQALVEAYQAMNIDTDDPMTRINAFDLRTDFPTISTSDLESIVQLTRPSLANARSLAERLVSSSSSGKDPIQLEFRHAPIDLSSNEPSPVTPASEISSAQDHPLGSAASYTKSRNSAFDKAAVYHRQGKSSPLMAAAAAYYAEEGRNYDALAKKAASAQADSLVADQSSRTELDLHGVSVKDALRIVRERVVGWWHELDQRKAPGLHGGYRIVTGVGKHSEGGRGKLGPAVGKMLIREGWEVEVKSGYMVVRGLSSPASRRG</sequence>
<dbReference type="InterPro" id="IPR052772">
    <property type="entry name" value="Endo/PolyKinase_Domain-Protein"/>
</dbReference>
<protein>
    <recommendedName>
        <fullName evidence="2">Smr domain-containing protein</fullName>
    </recommendedName>
</protein>
<proteinExistence type="predicted"/>
<dbReference type="SUPFAM" id="SSF160443">
    <property type="entry name" value="SMR domain-like"/>
    <property type="match status" value="1"/>
</dbReference>
<dbReference type="GO" id="GO:0005634">
    <property type="term" value="C:nucleus"/>
    <property type="evidence" value="ECO:0007669"/>
    <property type="project" value="TreeGrafter"/>
</dbReference>
<name>A0A9P7YM18_9HELO</name>
<feature type="compositionally biased region" description="Polar residues" evidence="1">
    <location>
        <begin position="85"/>
        <end position="99"/>
    </location>
</feature>
<dbReference type="CDD" id="cd14279">
    <property type="entry name" value="CUE"/>
    <property type="match status" value="1"/>
</dbReference>
<dbReference type="OrthoDB" id="443981at2759"/>
<feature type="domain" description="Smr" evidence="2">
    <location>
        <begin position="447"/>
        <end position="530"/>
    </location>
</feature>
<evidence type="ECO:0000313" key="4">
    <source>
        <dbReference type="Proteomes" id="UP000824998"/>
    </source>
</evidence>
<dbReference type="InterPro" id="IPR002625">
    <property type="entry name" value="Smr_dom"/>
</dbReference>
<evidence type="ECO:0000256" key="1">
    <source>
        <dbReference type="SAM" id="MobiDB-lite"/>
    </source>
</evidence>
<dbReference type="Proteomes" id="UP000824998">
    <property type="component" value="Unassembled WGS sequence"/>
</dbReference>
<feature type="region of interest" description="Disordered" evidence="1">
    <location>
        <begin position="353"/>
        <end position="385"/>
    </location>
</feature>
<dbReference type="InterPro" id="IPR036063">
    <property type="entry name" value="Smr_dom_sf"/>
</dbReference>
<comment type="caution">
    <text evidence="3">The sequence shown here is derived from an EMBL/GenBank/DDBJ whole genome shotgun (WGS) entry which is preliminary data.</text>
</comment>
<keyword evidence="4" id="KW-1185">Reference proteome</keyword>
<dbReference type="PROSITE" id="PS50828">
    <property type="entry name" value="SMR"/>
    <property type="match status" value="1"/>
</dbReference>
<dbReference type="AlphaFoldDB" id="A0A9P7YM18"/>
<reference evidence="3" key="1">
    <citation type="journal article" date="2021" name="IMA Fungus">
        <title>Genomic characterization of three marine fungi, including Emericellopsis atlantica sp. nov. with signatures of a generalist lifestyle and marine biomass degradation.</title>
        <authorList>
            <person name="Hagestad O.C."/>
            <person name="Hou L."/>
            <person name="Andersen J.H."/>
            <person name="Hansen E.H."/>
            <person name="Altermark B."/>
            <person name="Li C."/>
            <person name="Kuhnert E."/>
            <person name="Cox R.J."/>
            <person name="Crous P.W."/>
            <person name="Spatafora J.W."/>
            <person name="Lail K."/>
            <person name="Amirebrahimi M."/>
            <person name="Lipzen A."/>
            <person name="Pangilinan J."/>
            <person name="Andreopoulos W."/>
            <person name="Hayes R.D."/>
            <person name="Ng V."/>
            <person name="Grigoriev I.V."/>
            <person name="Jackson S.A."/>
            <person name="Sutton T.D.S."/>
            <person name="Dobson A.D.W."/>
            <person name="Rama T."/>
        </authorList>
    </citation>
    <scope>NUCLEOTIDE SEQUENCE</scope>
    <source>
        <strain evidence="3">TRa018bII</strain>
    </source>
</reference>
<evidence type="ECO:0000259" key="2">
    <source>
        <dbReference type="PROSITE" id="PS50828"/>
    </source>
</evidence>
<dbReference type="EMBL" id="MU251415">
    <property type="protein sequence ID" value="KAG9236065.1"/>
    <property type="molecule type" value="Genomic_DNA"/>
</dbReference>
<dbReference type="InterPro" id="IPR058864">
    <property type="entry name" value="UBA_10"/>
</dbReference>
<dbReference type="SMART" id="SM00463">
    <property type="entry name" value="SMR"/>
    <property type="match status" value="1"/>
</dbReference>
<dbReference type="Gene3D" id="3.30.1370.110">
    <property type="match status" value="1"/>
</dbReference>
<evidence type="ECO:0000313" key="3">
    <source>
        <dbReference type="EMBL" id="KAG9236065.1"/>
    </source>
</evidence>
<dbReference type="PANTHER" id="PTHR46535:SF1">
    <property type="entry name" value="NEDD4-BINDING PROTEIN 2"/>
    <property type="match status" value="1"/>
</dbReference>
<dbReference type="PANTHER" id="PTHR46535">
    <property type="entry name" value="NEDD4-BINDING PROTEIN 2"/>
    <property type="match status" value="1"/>
</dbReference>
<feature type="region of interest" description="Disordered" evidence="1">
    <location>
        <begin position="80"/>
        <end position="99"/>
    </location>
</feature>
<organism evidence="3 4">
    <name type="scientific">Amylocarpus encephaloides</name>
    <dbReference type="NCBI Taxonomy" id="45428"/>
    <lineage>
        <taxon>Eukaryota</taxon>
        <taxon>Fungi</taxon>
        <taxon>Dikarya</taxon>
        <taxon>Ascomycota</taxon>
        <taxon>Pezizomycotina</taxon>
        <taxon>Leotiomycetes</taxon>
        <taxon>Helotiales</taxon>
        <taxon>Helotiales incertae sedis</taxon>
        <taxon>Amylocarpus</taxon>
    </lineage>
</organism>
<dbReference type="GO" id="GO:0004519">
    <property type="term" value="F:endonuclease activity"/>
    <property type="evidence" value="ECO:0007669"/>
    <property type="project" value="TreeGrafter"/>
</dbReference>